<proteinExistence type="predicted"/>
<dbReference type="PANTHER" id="PTHR48079">
    <property type="entry name" value="PROTEIN YEEZ"/>
    <property type="match status" value="1"/>
</dbReference>
<dbReference type="Gene3D" id="3.40.50.720">
    <property type="entry name" value="NAD(P)-binding Rossmann-like Domain"/>
    <property type="match status" value="1"/>
</dbReference>
<name>A0A4R0HC98_9ACTN</name>
<keyword evidence="3" id="KW-1185">Reference proteome</keyword>
<dbReference type="OrthoDB" id="9787292at2"/>
<evidence type="ECO:0000259" key="1">
    <source>
        <dbReference type="Pfam" id="PF01370"/>
    </source>
</evidence>
<evidence type="ECO:0000313" key="2">
    <source>
        <dbReference type="EMBL" id="TCC07194.1"/>
    </source>
</evidence>
<accession>A0A4R0HC98</accession>
<evidence type="ECO:0000313" key="3">
    <source>
        <dbReference type="Proteomes" id="UP000292346"/>
    </source>
</evidence>
<reference evidence="2 3" key="1">
    <citation type="submission" date="2019-02" db="EMBL/GenBank/DDBJ databases">
        <title>Kribbella capetownensis sp. nov. and Kribbella speibonae sp. nov., isolated from soil.</title>
        <authorList>
            <person name="Curtis S.M."/>
            <person name="Norton I."/>
            <person name="Everest G.J."/>
            <person name="Meyers P.R."/>
        </authorList>
    </citation>
    <scope>NUCLEOTIDE SEQUENCE [LARGE SCALE GENOMIC DNA]</scope>
    <source>
        <strain evidence="2 3">KCTC 29219</strain>
    </source>
</reference>
<gene>
    <name evidence="2" type="ORF">E0H45_14340</name>
</gene>
<dbReference type="InterPro" id="IPR051783">
    <property type="entry name" value="NAD(P)-dependent_oxidoreduct"/>
</dbReference>
<dbReference type="PANTHER" id="PTHR48079:SF6">
    <property type="entry name" value="NAD(P)-BINDING DOMAIN-CONTAINING PROTEIN-RELATED"/>
    <property type="match status" value="1"/>
</dbReference>
<sequence length="314" mass="33835">MRVFVAGATGVIGRRLLPVLTSQGHEVIGLARSYGAAVEVEMLGAVVAEADALDSDALTRVVTDAAPDAVIHLLTAIPAKINPRRMSRDFAQTNRLRTEGTRNLLYAAQQAGAKRIITQGLACIYEPNTWVPATEVTPLWRDPPRQFAPVLAALRTLEQRTRQADGLVLRLGQLYGHGTIYGRHGSFVRQVQAGKIPLIGSGDGTFSFTHVDDAASAIAAALHSHVRGALNIVDDEPAPVREWLPILAELLEAPPPKHIPLALARLTAGAWGLAFMTQLRGADNTLARRTLDWAPHYSSWRQGLAAELAHAAHP</sequence>
<comment type="caution">
    <text evidence="2">The sequence shown here is derived from an EMBL/GenBank/DDBJ whole genome shotgun (WGS) entry which is preliminary data.</text>
</comment>
<feature type="domain" description="NAD-dependent epimerase/dehydratase" evidence="1">
    <location>
        <begin position="3"/>
        <end position="228"/>
    </location>
</feature>
<dbReference type="InterPro" id="IPR001509">
    <property type="entry name" value="Epimerase_deHydtase"/>
</dbReference>
<dbReference type="EMBL" id="SJJZ01000002">
    <property type="protein sequence ID" value="TCC07194.1"/>
    <property type="molecule type" value="Genomic_DNA"/>
</dbReference>
<dbReference type="GO" id="GO:0005737">
    <property type="term" value="C:cytoplasm"/>
    <property type="evidence" value="ECO:0007669"/>
    <property type="project" value="TreeGrafter"/>
</dbReference>
<dbReference type="InterPro" id="IPR036291">
    <property type="entry name" value="NAD(P)-bd_dom_sf"/>
</dbReference>
<dbReference type="AlphaFoldDB" id="A0A4R0HC98"/>
<organism evidence="2 3">
    <name type="scientific">Kribbella soli</name>
    <dbReference type="NCBI Taxonomy" id="1124743"/>
    <lineage>
        <taxon>Bacteria</taxon>
        <taxon>Bacillati</taxon>
        <taxon>Actinomycetota</taxon>
        <taxon>Actinomycetes</taxon>
        <taxon>Propionibacteriales</taxon>
        <taxon>Kribbellaceae</taxon>
        <taxon>Kribbella</taxon>
    </lineage>
</organism>
<protein>
    <submittedName>
        <fullName evidence="2">NAD(P)-dependent oxidoreductase</fullName>
    </submittedName>
</protein>
<dbReference type="SUPFAM" id="SSF51735">
    <property type="entry name" value="NAD(P)-binding Rossmann-fold domains"/>
    <property type="match status" value="1"/>
</dbReference>
<dbReference type="Pfam" id="PF01370">
    <property type="entry name" value="Epimerase"/>
    <property type="match status" value="1"/>
</dbReference>
<dbReference type="Proteomes" id="UP000292346">
    <property type="component" value="Unassembled WGS sequence"/>
</dbReference>
<dbReference type="RefSeq" id="WP_131337839.1">
    <property type="nucleotide sequence ID" value="NZ_SJJZ01000002.1"/>
</dbReference>
<dbReference type="GO" id="GO:0004029">
    <property type="term" value="F:aldehyde dehydrogenase (NAD+) activity"/>
    <property type="evidence" value="ECO:0007669"/>
    <property type="project" value="TreeGrafter"/>
</dbReference>